<evidence type="ECO:0000256" key="1">
    <source>
        <dbReference type="ARBA" id="ARBA00009995"/>
    </source>
</evidence>
<dbReference type="FunFam" id="3.40.50.2000:FF:000138">
    <property type="entry name" value="Glycosyltransferase"/>
    <property type="match status" value="1"/>
</dbReference>
<comment type="similarity">
    <text evidence="1">Belongs to the UDP-glycosyltransferase family.</text>
</comment>
<dbReference type="PANTHER" id="PTHR11926">
    <property type="entry name" value="GLUCOSYL/GLUCURONOSYL TRANSFERASES"/>
    <property type="match status" value="1"/>
</dbReference>
<keyword evidence="4" id="KW-1185">Reference proteome</keyword>
<evidence type="ECO:0000313" key="4">
    <source>
        <dbReference type="Proteomes" id="UP001459277"/>
    </source>
</evidence>
<dbReference type="Gene3D" id="3.40.50.2000">
    <property type="entry name" value="Glycogen Phosphorylase B"/>
    <property type="match status" value="2"/>
</dbReference>
<accession>A0AAW2CM21</accession>
<dbReference type="AlphaFoldDB" id="A0AAW2CM21"/>
<dbReference type="CDD" id="cd03784">
    <property type="entry name" value="GT1_Gtf-like"/>
    <property type="match status" value="1"/>
</dbReference>
<protein>
    <submittedName>
        <fullName evidence="3">Uncharacterized protein</fullName>
    </submittedName>
</protein>
<comment type="caution">
    <text evidence="3">The sequence shown here is derived from an EMBL/GenBank/DDBJ whole genome shotgun (WGS) entry which is preliminary data.</text>
</comment>
<organism evidence="3 4">
    <name type="scientific">Lithocarpus litseifolius</name>
    <dbReference type="NCBI Taxonomy" id="425828"/>
    <lineage>
        <taxon>Eukaryota</taxon>
        <taxon>Viridiplantae</taxon>
        <taxon>Streptophyta</taxon>
        <taxon>Embryophyta</taxon>
        <taxon>Tracheophyta</taxon>
        <taxon>Spermatophyta</taxon>
        <taxon>Magnoliopsida</taxon>
        <taxon>eudicotyledons</taxon>
        <taxon>Gunneridae</taxon>
        <taxon>Pentapetalae</taxon>
        <taxon>rosids</taxon>
        <taxon>fabids</taxon>
        <taxon>Fagales</taxon>
        <taxon>Fagaceae</taxon>
        <taxon>Lithocarpus</taxon>
    </lineage>
</organism>
<evidence type="ECO:0000256" key="2">
    <source>
        <dbReference type="ARBA" id="ARBA00022679"/>
    </source>
</evidence>
<proteinExistence type="inferred from homology"/>
<dbReference type="SUPFAM" id="SSF53756">
    <property type="entry name" value="UDP-Glycosyltransferase/glycogen phosphorylase"/>
    <property type="match status" value="1"/>
</dbReference>
<dbReference type="GO" id="GO:0080044">
    <property type="term" value="F:quercetin 7-O-glucosyltransferase activity"/>
    <property type="evidence" value="ECO:0007669"/>
    <property type="project" value="TreeGrafter"/>
</dbReference>
<dbReference type="GO" id="GO:0080043">
    <property type="term" value="F:quercetin 3-O-glucosyltransferase activity"/>
    <property type="evidence" value="ECO:0007669"/>
    <property type="project" value="TreeGrafter"/>
</dbReference>
<evidence type="ECO:0000313" key="3">
    <source>
        <dbReference type="EMBL" id="KAK9998848.1"/>
    </source>
</evidence>
<dbReference type="InterPro" id="IPR002213">
    <property type="entry name" value="UDP_glucos_trans"/>
</dbReference>
<dbReference type="Proteomes" id="UP001459277">
    <property type="component" value="Unassembled WGS sequence"/>
</dbReference>
<name>A0AAW2CM21_9ROSI</name>
<sequence>MAGQRYSGLVILRSPCLGDRLGGDDFRERVWKKWGRGTEEDMYLRSVLSPQTLYIPISDMNSVKVKPTMQCHVVAMPYPGRGHINPMMNLCKVLASKKKDILVTFVVTEEWLSFIGSDPKPDNIRFSTIPNSIPSELVRAADIHSFFEATMTKLEAPFVQLLDQLELPVTVIIVDTVLFWVVDVGNRRNIPVASLWTMSPSMFTTIQHIQADYISVKAEEPVVDTSHDQRAQQRSQRFLFEACSCVTKAQYLLLASIYELESETIDVLNSQFSFPVYAVGPTIPLLDLEENMNPGNQNYLNWLDGQPRSSVLYISMGSFLSISSAQMDEMAIGLHDSGVRFLWVARDETCRLNEVCGDMGLVVPWCDQLKVLSHSSIGGFWSHCGWNSTKEGMFYGIPFLTYPIGFDQIHNSELIVEDWKIGWRVKKDVGADNLVTGVEIAKLVTKFMDLESDEMKEIRSKASEVQHICQRAVVKGGSSESSINAFIKDLSNCDRY</sequence>
<gene>
    <name evidence="3" type="ORF">SO802_018451</name>
</gene>
<keyword evidence="2" id="KW-0808">Transferase</keyword>
<reference evidence="3 4" key="1">
    <citation type="submission" date="2024-01" db="EMBL/GenBank/DDBJ databases">
        <title>A telomere-to-telomere, gap-free genome of sweet tea (Lithocarpus litseifolius).</title>
        <authorList>
            <person name="Zhou J."/>
        </authorList>
    </citation>
    <scope>NUCLEOTIDE SEQUENCE [LARGE SCALE GENOMIC DNA]</scope>
    <source>
        <strain evidence="3">Zhou-2022a</strain>
        <tissue evidence="3">Leaf</tissue>
    </source>
</reference>
<dbReference type="EMBL" id="JAZDWU010000006">
    <property type="protein sequence ID" value="KAK9998848.1"/>
    <property type="molecule type" value="Genomic_DNA"/>
</dbReference>
<dbReference type="PANTHER" id="PTHR11926:SF1395">
    <property type="entry name" value="GLYCOSYLTRANSFERASE"/>
    <property type="match status" value="1"/>
</dbReference>
<dbReference type="Pfam" id="PF00201">
    <property type="entry name" value="UDPGT"/>
    <property type="match status" value="1"/>
</dbReference>